<sequence length="2760" mass="289105">MKKNKKLLIPFLALNAILPAYAKGAAVSESVKYDSLYNKMVKNLEQGKPNQKNYQIIEQILKKRNKELKDLYVQGDYIVKPEYLEWQIFASGFYGEKDRGDNNEYNLSYDSEGNLVSSSDQNSSDKKIKDLRTKKYIQIGATIPVKTVADFTINPNVDLTIKDIAPITIVPPVTKIEKAQSISLPNITAPTMTAPGMNLSVSPTVNITPPSVNFSFAAGHNAGAPPGPLAGTTNESVAPKANGILTTADFSKTVLESTNSVWRFYSVSTGAGQSKIIASDVVLTARNEKDGNGYFTFENSPGATMISILGTVTILPNSQTNYVVGDTVDGDARATTYNGGTMNIFAAQTHKTLNAATDTPSGGGAMMYIPTNHTEPNQIIPGVNSNKYLVNGENGTIHIKGFGNYGVMNVDMDHTVRGYGSGAGHINDRFSDPANPGKFIPNANGEVDINIILNQGTVLVEKTQGAGGFDSQYGNVALSAFAQEKPLPTSAVFNNYLGMIFDNTTFMYNDGSIKSVSGNNMLMQHKGSGQMINNGVLDIESGQTIGMIRENIGHRGYTVTTSNTVTSHTIWDAANSRARAVNDGIINIAASAKDVLGMKGMGYDGNGINDNVNSRVLIYNAESKVTVENGDGVLNGIDIDEDGGVSGSHKIDIDRSNVNSYGANMGGLVPNLKETLDESKTVTFTLNSKTYTTKDGVIFVGGKNAAGLYAETKNALRTSGFSGNGINNPNSSALPDASHIDYAKAINNIDGKIFVYASGNASGNYSIGIAGQYASLDNKGDIFLGLLPQAGAITGKGSTVNTEGGVSSAQEQYIGIYGNGSSVYNTGYISDKASSGSKANYSINGIGIFAEKKAIANGSAGYIANNGEIILGTGGKGVAGVGISASDMITLISGGNIEVRSTAANMGVGVYGSYADSDKTDSVISKTGISGNLNILGERAIGVYFKNGKANVHDMNITGTDTVTPDEVDKAFGVAVESSDLKIGNKVKIELKGEDNIGIYGKILTYTDAITSASRSDYIDIALGSGGIGIYLEDITNNSLVKVNNIVTGNSTATRNSGGIALKSTTNRAEINAGNITIGSAEAAGEGFGIFVEGASAQDSKITAGNITVNQKSGIGVFGKNVKEITAGNIKAGKTGVYQESSSTTAGKLSAGSISLIGNEDSMIGVYTNGSSAAVDTEIAGLDMQNAKNDSTGIYIGSGSFKNTGSINIKALDSSFGIYIKGVTGHNTVDFGTGSRTVNLGNDSIGLYLKNSQVSNMITDITIGDTTGAPGTQAGVGMFLEDTAVTGAVNTNIISGNKTVAAYFGANTGNITYNGNVQVGENSLGIYKNGGTLTRDPSKTTIFSGSANTESIGYYLENSVLDYSSNALTAGTLTMNNGIAFLLKGAGSQVTVNGVPITNSDLDKLGLDPKVERFVYSDKQEIITEDVTLDPSVRHYGYHAVNGRIELNGNIYTNNNILGTYGILAQGRYGSGTEEIFISGGKTIDMTNSTGSIGVEVLEGARVKNNGTIKAGKSSSTSSGIGILAESTALLTAEAENTGTGVIEVLDSGIGIYLDSAELGGNILNNGIIRSTENNTLGIYSKLSSSGVVNSVPAATLTNNGDILLKNDSFGIFAENSNINNSGNITVGDTVSGSSVAVYGSKKSIINNTGGTITAGENGLGFYLDNSTLNITGGSFNTGKGILVYAANESSVNYAAGNTVLGDKIGFYLDNSTADFNSKEFTVLDNGVGMYVTNTQAGPVQQSAVKSLGKLILGSNATGIYLKNADLEPVTIGMTNYTLGGAIEINGTNSAAIMGVNSNIENTSNISSSASLNKGIVLKADDSNTYSLKNSSNISLLSDKSIGIYGTTQTGNINIDNTGTINLGNTGSIADASVGIYGTAGVNITNNGTITGGTNTVGLYSNGGTLINNTGITLSHGSVGVYASGGTADINLGSSVTVGDNGAVALYANNGAVLINYSSNISAGTDSVIGYAKDSGTKLDNRAALSIQEEGVGFYTNNGHIINSGTLSSAGNGIIYLYGNNGTIENNGQISGSAHGYGVGIYGSNSDIKNTAAIVLGDSHIPHPNDLSNKDNRFSVGIYGEGSKIDNSSNITVGENGIGIYSYAQSGDITNSGQITSTRDKAIGIFSEVGKNGKIINSGLIDLAGNSVIGVAINKGGTLDNLGTIKVSGTESIAVLAESGSVVNNYNTIDVSGTNSVAVVLKDKSAFINHPGATLILGSGSLGILTDSTSTSNIASGSLSDTSITLPSLASVPIYEPPQIINSGIIKVEGNFEVPYDGVVKVKVDPDSVRELTHAEKVSSGYDLLELENVIMISNAVKYEADSFNVKDVTVTPDFTEGTNALTYKLENVFMPRVSNAGVTSGIASVYSESYTWDAIPVTNADGNVDIWMKKIAYKDLMEGEWYEDFGAAMDEKYAGSTGDAGKIFDKIDRITNGTDFERIMESLGGNIYANINEREDDIARAFENSLSLLQNSHNNTKENVKINVIAGKGKTTEDTPGVTGYNYEMVGVLALREVERTYKHTFGYSLGYVHTDFEFKDGMSSEELVDTLQIGGHSKYKSNDWILRNDLTGRASFHNIDRNINWPSPYGRSEINGSYETYSITSNNTFGRELSIGKNSSVTPYGGLRVMYVTRPDFEEKGLERLEVEGNDAWSVKPKLGVELKTAIPLGSSNAWKIKGALDLGYEYELANLNEREKARLVAIEDGYHKLAEPDDEKGAFRGGVSIGVEVEDRYGIFLTGEYKAGNDKQNDYRAGVTLKAVF</sequence>
<evidence type="ECO:0000256" key="1">
    <source>
        <dbReference type="SAM" id="SignalP"/>
    </source>
</evidence>
<feature type="signal peptide" evidence="1">
    <location>
        <begin position="1"/>
        <end position="22"/>
    </location>
</feature>
<accession>D1APP7</accession>
<proteinExistence type="predicted"/>
<feature type="chain" id="PRO_5003019894" evidence="1">
    <location>
        <begin position="23"/>
        <end position="2760"/>
    </location>
</feature>
<name>D1APP7_SEBTE</name>
<evidence type="ECO:0000313" key="3">
    <source>
        <dbReference type="EMBL" id="ACZ10081.1"/>
    </source>
</evidence>
<dbReference type="HOGENOM" id="CLU_229799_0_0_0"/>
<feature type="domain" description="Autotransporter" evidence="2">
    <location>
        <begin position="2474"/>
        <end position="2760"/>
    </location>
</feature>
<dbReference type="RefSeq" id="WP_012862663.1">
    <property type="nucleotide sequence ID" value="NC_013517.1"/>
</dbReference>
<reference evidence="3 4" key="2">
    <citation type="journal article" date="2010" name="Stand. Genomic Sci.">
        <title>Complete genome sequence of Sebaldella termitidis type strain (NCTC 11300).</title>
        <authorList>
            <person name="Harmon-Smith M."/>
            <person name="Celia L."/>
            <person name="Chertkov O."/>
            <person name="Lapidus A."/>
            <person name="Copeland A."/>
            <person name="Glavina Del Rio T."/>
            <person name="Nolan M."/>
            <person name="Lucas S."/>
            <person name="Tice H."/>
            <person name="Cheng J.F."/>
            <person name="Han C."/>
            <person name="Detter J.C."/>
            <person name="Bruce D."/>
            <person name="Goodwin L."/>
            <person name="Pitluck S."/>
            <person name="Pati A."/>
            <person name="Liolios K."/>
            <person name="Ivanova N."/>
            <person name="Mavromatis K."/>
            <person name="Mikhailova N."/>
            <person name="Chen A."/>
            <person name="Palaniappan K."/>
            <person name="Land M."/>
            <person name="Hauser L."/>
            <person name="Chang Y.J."/>
            <person name="Jeffries C.D."/>
            <person name="Brettin T."/>
            <person name="Goker M."/>
            <person name="Beck B."/>
            <person name="Bristow J."/>
            <person name="Eisen J.A."/>
            <person name="Markowitz V."/>
            <person name="Hugenholtz P."/>
            <person name="Kyrpides N.C."/>
            <person name="Klenk H.P."/>
            <person name="Chen F."/>
        </authorList>
    </citation>
    <scope>NUCLEOTIDE SEQUENCE [LARGE SCALE GENOMIC DNA]</scope>
    <source>
        <strain evidence="4">ATCC 33386 / NCTC 11300</strain>
    </source>
</reference>
<protein>
    <submittedName>
        <fullName evidence="3">Outer membrane autotransporter barrel domain protein</fullName>
    </submittedName>
</protein>
<evidence type="ECO:0000259" key="2">
    <source>
        <dbReference type="PROSITE" id="PS51208"/>
    </source>
</evidence>
<dbReference type="Pfam" id="PF25783">
    <property type="entry name" value="BigA_beta"/>
    <property type="match status" value="1"/>
</dbReference>
<dbReference type="eggNOG" id="COG3210">
    <property type="taxonomic scope" value="Bacteria"/>
</dbReference>
<organism evidence="3 4">
    <name type="scientific">Sebaldella termitidis (strain ATCC 33386 / NCTC 11300)</name>
    <dbReference type="NCBI Taxonomy" id="526218"/>
    <lineage>
        <taxon>Bacteria</taxon>
        <taxon>Fusobacteriati</taxon>
        <taxon>Fusobacteriota</taxon>
        <taxon>Fusobacteriia</taxon>
        <taxon>Fusobacteriales</taxon>
        <taxon>Leptotrichiaceae</taxon>
        <taxon>Sebaldella</taxon>
    </lineage>
</organism>
<dbReference type="eggNOG" id="COG4625">
    <property type="taxonomic scope" value="Bacteria"/>
</dbReference>
<keyword evidence="4" id="KW-1185">Reference proteome</keyword>
<dbReference type="KEGG" id="str:Sterm_3240"/>
<dbReference type="Proteomes" id="UP000000845">
    <property type="component" value="Chromosome"/>
</dbReference>
<reference evidence="4" key="1">
    <citation type="submission" date="2009-09" db="EMBL/GenBank/DDBJ databases">
        <title>The complete chromosome of Sebaldella termitidis ATCC 33386.</title>
        <authorList>
            <consortium name="US DOE Joint Genome Institute (JGI-PGF)"/>
            <person name="Lucas S."/>
            <person name="Copeland A."/>
            <person name="Lapidus A."/>
            <person name="Glavina del Rio T."/>
            <person name="Dalin E."/>
            <person name="Tice H."/>
            <person name="Bruce D."/>
            <person name="Goodwin L."/>
            <person name="Pitluck S."/>
            <person name="Kyrpides N."/>
            <person name="Mavromatis K."/>
            <person name="Ivanova N."/>
            <person name="Mikhailova N."/>
            <person name="Sims D."/>
            <person name="Meincke L."/>
            <person name="Brettin T."/>
            <person name="Detter J.C."/>
            <person name="Han C."/>
            <person name="Larimer F."/>
            <person name="Land M."/>
            <person name="Hauser L."/>
            <person name="Markowitz V."/>
            <person name="Cheng J.F."/>
            <person name="Hugenholtz P."/>
            <person name="Woyke T."/>
            <person name="Wu D."/>
            <person name="Eisen J.A."/>
        </authorList>
    </citation>
    <scope>NUCLEOTIDE SEQUENCE [LARGE SCALE GENOMIC DNA]</scope>
    <source>
        <strain evidence="4">ATCC 33386 / NCTC 11300</strain>
    </source>
</reference>
<keyword evidence="1" id="KW-0732">Signal</keyword>
<dbReference type="SUPFAM" id="SSF103515">
    <property type="entry name" value="Autotransporter"/>
    <property type="match status" value="1"/>
</dbReference>
<dbReference type="PROSITE" id="PS51208">
    <property type="entry name" value="AUTOTRANSPORTER"/>
    <property type="match status" value="1"/>
</dbReference>
<dbReference type="InterPro" id="IPR036709">
    <property type="entry name" value="Autotransporte_beta_dom_sf"/>
</dbReference>
<dbReference type="Pfam" id="PF03797">
    <property type="entry name" value="Autotransporter"/>
    <property type="match status" value="1"/>
</dbReference>
<dbReference type="EMBL" id="CP001739">
    <property type="protein sequence ID" value="ACZ10081.1"/>
    <property type="molecule type" value="Genomic_DNA"/>
</dbReference>
<dbReference type="SMART" id="SM00869">
    <property type="entry name" value="Autotransporter"/>
    <property type="match status" value="1"/>
</dbReference>
<dbReference type="InterPro" id="IPR005546">
    <property type="entry name" value="Autotransporte_beta"/>
</dbReference>
<gene>
    <name evidence="3" type="ordered locus">Sterm_3240</name>
</gene>
<dbReference type="InterPro" id="IPR058034">
    <property type="entry name" value="BigA_beta"/>
</dbReference>
<dbReference type="Gene3D" id="2.40.128.130">
    <property type="entry name" value="Autotransporter beta-domain"/>
    <property type="match status" value="1"/>
</dbReference>
<evidence type="ECO:0000313" key="4">
    <source>
        <dbReference type="Proteomes" id="UP000000845"/>
    </source>
</evidence>